<dbReference type="Proteomes" id="UP000007879">
    <property type="component" value="Unassembled WGS sequence"/>
</dbReference>
<evidence type="ECO:0000256" key="4">
    <source>
        <dbReference type="RuleBase" id="RU003631"/>
    </source>
</evidence>
<dbReference type="AlphaFoldDB" id="A0A1X7U4P1"/>
<evidence type="ECO:0000313" key="6">
    <source>
        <dbReference type="Proteomes" id="UP000007879"/>
    </source>
</evidence>
<dbReference type="InterPro" id="IPR005706">
    <property type="entry name" value="Ribosomal_uS2_bac/mit/plastid"/>
</dbReference>
<dbReference type="GO" id="GO:0003735">
    <property type="term" value="F:structural constituent of ribosome"/>
    <property type="evidence" value="ECO:0007669"/>
    <property type="project" value="InterPro"/>
</dbReference>
<keyword evidence="3 4" id="KW-0687">Ribonucleoprotein</keyword>
<evidence type="ECO:0000256" key="1">
    <source>
        <dbReference type="ARBA" id="ARBA00006242"/>
    </source>
</evidence>
<dbReference type="GO" id="GO:0005763">
    <property type="term" value="C:mitochondrial small ribosomal subunit"/>
    <property type="evidence" value="ECO:0007669"/>
    <property type="project" value="TreeGrafter"/>
</dbReference>
<keyword evidence="6" id="KW-1185">Reference proteome</keyword>
<dbReference type="OrthoDB" id="2320368at2759"/>
<organism evidence="5">
    <name type="scientific">Amphimedon queenslandica</name>
    <name type="common">Sponge</name>
    <dbReference type="NCBI Taxonomy" id="400682"/>
    <lineage>
        <taxon>Eukaryota</taxon>
        <taxon>Metazoa</taxon>
        <taxon>Porifera</taxon>
        <taxon>Demospongiae</taxon>
        <taxon>Heteroscleromorpha</taxon>
        <taxon>Haplosclerida</taxon>
        <taxon>Niphatidae</taxon>
        <taxon>Amphimedon</taxon>
    </lineage>
</organism>
<dbReference type="PROSITE" id="PS00963">
    <property type="entry name" value="RIBOSOMAL_S2_2"/>
    <property type="match status" value="1"/>
</dbReference>
<accession>A0A1X7U4P1</accession>
<dbReference type="InterPro" id="IPR018130">
    <property type="entry name" value="Ribosomal_uS2_CS"/>
</dbReference>
<keyword evidence="2 4" id="KW-0689">Ribosomal protein</keyword>
<name>A0A1X7U4P1_AMPQE</name>
<dbReference type="GO" id="GO:0006412">
    <property type="term" value="P:translation"/>
    <property type="evidence" value="ECO:0007669"/>
    <property type="project" value="InterPro"/>
</dbReference>
<evidence type="ECO:0008006" key="7">
    <source>
        <dbReference type="Google" id="ProtNLM"/>
    </source>
</evidence>
<dbReference type="EnsemblMetazoa" id="XM_003388994.3">
    <property type="protein sequence ID" value="XP_003389042.1"/>
    <property type="gene ID" value="LOC100639665"/>
</dbReference>
<dbReference type="SUPFAM" id="SSF52313">
    <property type="entry name" value="Ribosomal protein S2"/>
    <property type="match status" value="1"/>
</dbReference>
<evidence type="ECO:0000256" key="3">
    <source>
        <dbReference type="ARBA" id="ARBA00023274"/>
    </source>
</evidence>
<sequence length="234" mass="26614">MAFLRALLKSSPALRLCRFCTNTVAKVDISFEENSNTASDIYDKFNINEIVTVRKLFEARMHLGHKHGVSNQLMKDYIWGLREKIQIFDLDITSEHLKRALLVAGLIAEKKGVILFVNSRSQFDRLIRDTATDCGEYYLSPTWRPGTFTNSQVMLKTCRLPDLVVLLNWHTNVQAIRESIMCNIPTVCLTDSDSDPRLVTYAVPGNDDTPSSVKFFCEAFRDVIRNAKSNVDSE</sequence>
<dbReference type="HAMAP" id="MF_00291_B">
    <property type="entry name" value="Ribosomal_uS2_B"/>
    <property type="match status" value="1"/>
</dbReference>
<reference evidence="5" key="2">
    <citation type="submission" date="2017-05" db="UniProtKB">
        <authorList>
            <consortium name="EnsemblMetazoa"/>
        </authorList>
    </citation>
    <scope>IDENTIFICATION</scope>
</reference>
<dbReference type="STRING" id="400682.A0A1X7U4P1"/>
<proteinExistence type="inferred from homology"/>
<gene>
    <name evidence="5" type="primary">100639665</name>
</gene>
<dbReference type="PANTHER" id="PTHR12534">
    <property type="entry name" value="30S RIBOSOMAL PROTEIN S2 PROKARYOTIC AND ORGANELLAR"/>
    <property type="match status" value="1"/>
</dbReference>
<dbReference type="EnsemblMetazoa" id="Aqu2.1.22509_001">
    <property type="protein sequence ID" value="Aqu2.1.22509_001"/>
    <property type="gene ID" value="Aqu2.1.22509"/>
</dbReference>
<dbReference type="InterPro" id="IPR023591">
    <property type="entry name" value="Ribosomal_uS2_flav_dom_sf"/>
</dbReference>
<dbReference type="PRINTS" id="PR00395">
    <property type="entry name" value="RIBOSOMALS2"/>
</dbReference>
<evidence type="ECO:0000313" key="5">
    <source>
        <dbReference type="EnsemblMetazoa" id="Aqu2.1.22509_001"/>
    </source>
</evidence>
<dbReference type="InterPro" id="IPR001865">
    <property type="entry name" value="Ribosomal_uS2"/>
</dbReference>
<dbReference type="InParanoid" id="A0A1X7U4P1"/>
<reference evidence="6" key="1">
    <citation type="journal article" date="2010" name="Nature">
        <title>The Amphimedon queenslandica genome and the evolution of animal complexity.</title>
        <authorList>
            <person name="Srivastava M."/>
            <person name="Simakov O."/>
            <person name="Chapman J."/>
            <person name="Fahey B."/>
            <person name="Gauthier M.E."/>
            <person name="Mitros T."/>
            <person name="Richards G.S."/>
            <person name="Conaco C."/>
            <person name="Dacre M."/>
            <person name="Hellsten U."/>
            <person name="Larroux C."/>
            <person name="Putnam N.H."/>
            <person name="Stanke M."/>
            <person name="Adamska M."/>
            <person name="Darling A."/>
            <person name="Degnan S.M."/>
            <person name="Oakley T.H."/>
            <person name="Plachetzki D.C."/>
            <person name="Zhai Y."/>
            <person name="Adamski M."/>
            <person name="Calcino A."/>
            <person name="Cummins S.F."/>
            <person name="Goodstein D.M."/>
            <person name="Harris C."/>
            <person name="Jackson D.J."/>
            <person name="Leys S.P."/>
            <person name="Shu S."/>
            <person name="Woodcroft B.J."/>
            <person name="Vervoort M."/>
            <person name="Kosik K.S."/>
            <person name="Manning G."/>
            <person name="Degnan B.M."/>
            <person name="Rokhsar D.S."/>
        </authorList>
    </citation>
    <scope>NUCLEOTIDE SEQUENCE [LARGE SCALE GENOMIC DNA]</scope>
</reference>
<dbReference type="eggNOG" id="KOG0832">
    <property type="taxonomic scope" value="Eukaryota"/>
</dbReference>
<dbReference type="PANTHER" id="PTHR12534:SF0">
    <property type="entry name" value="SMALL RIBOSOMAL SUBUNIT PROTEIN US2M"/>
    <property type="match status" value="1"/>
</dbReference>
<dbReference type="Pfam" id="PF00318">
    <property type="entry name" value="Ribosomal_S2"/>
    <property type="match status" value="2"/>
</dbReference>
<comment type="similarity">
    <text evidence="1 4">Belongs to the universal ribosomal protein uS2 family.</text>
</comment>
<dbReference type="Gene3D" id="3.40.50.10490">
    <property type="entry name" value="Glucose-6-phosphate isomerase like protein, domain 1"/>
    <property type="match status" value="1"/>
</dbReference>
<evidence type="ECO:0000256" key="2">
    <source>
        <dbReference type="ARBA" id="ARBA00022980"/>
    </source>
</evidence>
<dbReference type="CDD" id="cd01425">
    <property type="entry name" value="RPS2"/>
    <property type="match status" value="1"/>
</dbReference>
<dbReference type="KEGG" id="aqu:100639665"/>
<protein>
    <recommendedName>
        <fullName evidence="7">Ribosomal protein S2</fullName>
    </recommendedName>
</protein>